<dbReference type="Proteomes" id="UP000242470">
    <property type="component" value="Unassembled WGS sequence"/>
</dbReference>
<keyword evidence="3" id="KW-0378">Hydrolase</keyword>
<dbReference type="RefSeq" id="WP_059107655.1">
    <property type="nucleotide sequence ID" value="NZ_AP024589.1"/>
</dbReference>
<dbReference type="PANTHER" id="PTHR23088:SF27">
    <property type="entry name" value="DEAMINATED GLUTATHIONE AMIDASE"/>
    <property type="match status" value="1"/>
</dbReference>
<gene>
    <name evidence="3" type="ORF">CD158_02810</name>
</gene>
<dbReference type="SUPFAM" id="SSF56317">
    <property type="entry name" value="Carbon-nitrogen hydrolase"/>
    <property type="match status" value="1"/>
</dbReference>
<reference evidence="3 4" key="1">
    <citation type="submission" date="2017-08" db="EMBL/GenBank/DDBJ databases">
        <title>Draft genome sequences of 64 type strains of genus Staph aureus.</title>
        <authorList>
            <person name="Cole K."/>
            <person name="Golubchik T."/>
            <person name="Russell J."/>
            <person name="Foster D."/>
            <person name="Llewelyn M."/>
            <person name="Wilson D."/>
            <person name="Crook D."/>
            <person name="Paul J."/>
        </authorList>
    </citation>
    <scope>NUCLEOTIDE SEQUENCE [LARGE SCALE GENOMIC DNA]</scope>
    <source>
        <strain evidence="3 4">NCTC 12101</strain>
    </source>
</reference>
<evidence type="ECO:0000256" key="1">
    <source>
        <dbReference type="ARBA" id="ARBA00010613"/>
    </source>
</evidence>
<dbReference type="PROSITE" id="PS50263">
    <property type="entry name" value="CN_HYDROLASE"/>
    <property type="match status" value="1"/>
</dbReference>
<evidence type="ECO:0000313" key="3">
    <source>
        <dbReference type="EMBL" id="PNZ68752.1"/>
    </source>
</evidence>
<sequence length="261" mass="29558">MKLQIFQFEVKPADVNANEQLIAHYFEKYVTEDTDCVVLPEMWNNGYALDQLETLADHNLQRSLPFISKLAQRYQVDVIAGSVSNKIEDNVYNTAFSVNKEGQLISTYNKVHLVPMLDEPTYLTGGHQVPEPYALTHNTQVAQIICYDLRFPELLRYPARNNAQIAFYVAQWPSARAHHWRALLQARAIENDMFVVGANGCGNDGKTQYAGHSMVINPNGEIIGELGDQADVLTVDIDVEEVTKQRQSIPVFDNLKLDLYK</sequence>
<dbReference type="PANTHER" id="PTHR23088">
    <property type="entry name" value="NITRILASE-RELATED"/>
    <property type="match status" value="1"/>
</dbReference>
<dbReference type="AlphaFoldDB" id="A0AAP8PQB3"/>
<comment type="caution">
    <text evidence="3">The sequence shown here is derived from an EMBL/GenBank/DDBJ whole genome shotgun (WGS) entry which is preliminary data.</text>
</comment>
<dbReference type="GeneID" id="64981753"/>
<dbReference type="InterPro" id="IPR036526">
    <property type="entry name" value="C-N_Hydrolase_sf"/>
</dbReference>
<dbReference type="Pfam" id="PF00795">
    <property type="entry name" value="CN_hydrolase"/>
    <property type="match status" value="1"/>
</dbReference>
<name>A0AAP8PQB3_9STAP</name>
<evidence type="ECO:0000259" key="2">
    <source>
        <dbReference type="PROSITE" id="PS50263"/>
    </source>
</evidence>
<dbReference type="GO" id="GO:0016787">
    <property type="term" value="F:hydrolase activity"/>
    <property type="evidence" value="ECO:0007669"/>
    <property type="project" value="UniProtKB-KW"/>
</dbReference>
<dbReference type="EMBL" id="PPQW01000010">
    <property type="protein sequence ID" value="PNZ68752.1"/>
    <property type="molecule type" value="Genomic_DNA"/>
</dbReference>
<accession>A0AAP8PQB3</accession>
<protein>
    <submittedName>
        <fullName evidence="3">Carbon-nitrogen family hydrolase</fullName>
    </submittedName>
</protein>
<evidence type="ECO:0000313" key="4">
    <source>
        <dbReference type="Proteomes" id="UP000242470"/>
    </source>
</evidence>
<feature type="domain" description="CN hydrolase" evidence="2">
    <location>
        <begin position="1"/>
        <end position="239"/>
    </location>
</feature>
<proteinExistence type="inferred from homology"/>
<dbReference type="InterPro" id="IPR003010">
    <property type="entry name" value="C-N_Hydrolase"/>
</dbReference>
<dbReference type="Gene3D" id="3.60.110.10">
    <property type="entry name" value="Carbon-nitrogen hydrolase"/>
    <property type="match status" value="1"/>
</dbReference>
<dbReference type="CDD" id="cd07583">
    <property type="entry name" value="nitrilase_5"/>
    <property type="match status" value="1"/>
</dbReference>
<organism evidence="3 4">
    <name type="scientific">Staphylococcus auricularis</name>
    <dbReference type="NCBI Taxonomy" id="29379"/>
    <lineage>
        <taxon>Bacteria</taxon>
        <taxon>Bacillati</taxon>
        <taxon>Bacillota</taxon>
        <taxon>Bacilli</taxon>
        <taxon>Bacillales</taxon>
        <taxon>Staphylococcaceae</taxon>
        <taxon>Staphylococcus</taxon>
    </lineage>
</organism>
<comment type="similarity">
    <text evidence="1">Belongs to the carbon-nitrogen hydrolase superfamily. NIT1/NIT2 family.</text>
</comment>